<evidence type="ECO:0000256" key="7">
    <source>
        <dbReference type="ARBA" id="ARBA00022723"/>
    </source>
</evidence>
<protein>
    <recommendedName>
        <fullName evidence="3">nitric oxide dioxygenase</fullName>
        <ecNumber evidence="3">1.14.12.17</ecNumber>
    </recommendedName>
</protein>
<dbReference type="GO" id="GO:0046210">
    <property type="term" value="P:nitric oxide catabolic process"/>
    <property type="evidence" value="ECO:0007669"/>
    <property type="project" value="TreeGrafter"/>
</dbReference>
<evidence type="ECO:0000256" key="4">
    <source>
        <dbReference type="ARBA" id="ARBA00022617"/>
    </source>
</evidence>
<dbReference type="GO" id="GO:0020037">
    <property type="term" value="F:heme binding"/>
    <property type="evidence" value="ECO:0007669"/>
    <property type="project" value="InterPro"/>
</dbReference>
<dbReference type="SUPFAM" id="SSF52343">
    <property type="entry name" value="Ferredoxin reductase-like, C-terminal NADP-linked domain"/>
    <property type="match status" value="1"/>
</dbReference>
<comment type="catalytic activity">
    <reaction evidence="12">
        <text>2 nitric oxide + NADH + 2 O2 = 2 nitrate + NAD(+) + H(+)</text>
        <dbReference type="Rhea" id="RHEA:19469"/>
        <dbReference type="ChEBI" id="CHEBI:15378"/>
        <dbReference type="ChEBI" id="CHEBI:15379"/>
        <dbReference type="ChEBI" id="CHEBI:16480"/>
        <dbReference type="ChEBI" id="CHEBI:17632"/>
        <dbReference type="ChEBI" id="CHEBI:57540"/>
        <dbReference type="ChEBI" id="CHEBI:57945"/>
        <dbReference type="EC" id="1.14.12.17"/>
    </reaction>
</comment>
<organism evidence="17 18">
    <name type="scientific">Neomicrococcus lactis</name>
    <dbReference type="NCBI Taxonomy" id="732241"/>
    <lineage>
        <taxon>Bacteria</taxon>
        <taxon>Bacillati</taxon>
        <taxon>Actinomycetota</taxon>
        <taxon>Actinomycetes</taxon>
        <taxon>Micrococcales</taxon>
        <taxon>Micrococcaceae</taxon>
        <taxon>Neomicrococcus</taxon>
    </lineage>
</organism>
<comment type="similarity">
    <text evidence="2">In the C-terminal section; belongs to the flavoprotein pyridine nucleotide cytochrome reductase family.</text>
</comment>
<comment type="catalytic activity">
    <reaction evidence="13">
        <text>2 nitric oxide + NADPH + 2 O2 = 2 nitrate + NADP(+) + H(+)</text>
        <dbReference type="Rhea" id="RHEA:19465"/>
        <dbReference type="ChEBI" id="CHEBI:15378"/>
        <dbReference type="ChEBI" id="CHEBI:15379"/>
        <dbReference type="ChEBI" id="CHEBI:16480"/>
        <dbReference type="ChEBI" id="CHEBI:17632"/>
        <dbReference type="ChEBI" id="CHEBI:57783"/>
        <dbReference type="ChEBI" id="CHEBI:58349"/>
        <dbReference type="EC" id="1.14.12.17"/>
    </reaction>
</comment>
<keyword evidence="18" id="KW-1185">Reference proteome</keyword>
<evidence type="ECO:0000256" key="1">
    <source>
        <dbReference type="ARBA" id="ARBA00001970"/>
    </source>
</evidence>
<evidence type="ECO:0000256" key="13">
    <source>
        <dbReference type="ARBA" id="ARBA00049433"/>
    </source>
</evidence>
<feature type="domain" description="FAD-binding FR-type" evidence="16">
    <location>
        <begin position="151"/>
        <end position="256"/>
    </location>
</feature>
<dbReference type="InterPro" id="IPR000971">
    <property type="entry name" value="Globin"/>
</dbReference>
<evidence type="ECO:0000256" key="6">
    <source>
        <dbReference type="ARBA" id="ARBA00022714"/>
    </source>
</evidence>
<dbReference type="InterPro" id="IPR009050">
    <property type="entry name" value="Globin-like_sf"/>
</dbReference>
<keyword evidence="9" id="KW-0408">Iron</keyword>
<dbReference type="Gene3D" id="2.40.30.10">
    <property type="entry name" value="Translation factors"/>
    <property type="match status" value="1"/>
</dbReference>
<keyword evidence="17" id="KW-0223">Dioxygenase</keyword>
<dbReference type="Pfam" id="PF00970">
    <property type="entry name" value="FAD_binding_6"/>
    <property type="match status" value="1"/>
</dbReference>
<dbReference type="InterPro" id="IPR012292">
    <property type="entry name" value="Globin/Proto"/>
</dbReference>
<dbReference type="PROSITE" id="PS01033">
    <property type="entry name" value="GLOBIN"/>
    <property type="match status" value="1"/>
</dbReference>
<name>A0A7W9DBV0_9MICC</name>
<evidence type="ECO:0000256" key="8">
    <source>
        <dbReference type="ARBA" id="ARBA00022857"/>
    </source>
</evidence>
<gene>
    <name evidence="17" type="ORF">BKA12_001571</name>
</gene>
<dbReference type="PANTHER" id="PTHR43396">
    <property type="entry name" value="FLAVOHEMOPROTEIN"/>
    <property type="match status" value="1"/>
</dbReference>
<proteinExistence type="inferred from homology"/>
<dbReference type="InterPro" id="IPR001433">
    <property type="entry name" value="OxRdtase_FAD/NAD-bd"/>
</dbReference>
<evidence type="ECO:0000256" key="5">
    <source>
        <dbReference type="ARBA" id="ARBA00022621"/>
    </source>
</evidence>
<evidence type="ECO:0000313" key="17">
    <source>
        <dbReference type="EMBL" id="MBB5598491.1"/>
    </source>
</evidence>
<dbReference type="Gene3D" id="3.40.50.80">
    <property type="entry name" value="Nucleotide-binding domain of ferredoxin-NADP reductase (FNR) module"/>
    <property type="match status" value="1"/>
</dbReference>
<dbReference type="GO" id="GO:0051537">
    <property type="term" value="F:2 iron, 2 sulfur cluster binding"/>
    <property type="evidence" value="ECO:0007669"/>
    <property type="project" value="UniProtKB-KW"/>
</dbReference>
<keyword evidence="5 14" id="KW-0561">Oxygen transport</keyword>
<feature type="domain" description="Globin" evidence="15">
    <location>
        <begin position="1"/>
        <end position="141"/>
    </location>
</feature>
<dbReference type="RefSeq" id="WP_183642240.1">
    <property type="nucleotide sequence ID" value="NZ_JACHBL010000001.1"/>
</dbReference>
<dbReference type="InterPro" id="IPR039261">
    <property type="entry name" value="FNR_nucleotide-bd"/>
</dbReference>
<dbReference type="InterPro" id="IPR008333">
    <property type="entry name" value="Cbr1-like_FAD-bd_dom"/>
</dbReference>
<sequence length="394" mass="43453">MLSDKSRPIIEATLPVVGENLPEITKRFYARMFSARPELLDGVFSRANQKNGTQQQALAGSIAAFATTLVKNPGTLPEEVLSRIAHKHTSLGVVEEQYPIVYEHLFAGIVEVLGDAVTPEVAEAWSEVYWLMADALIKIEKGLYSEQANNKMWANWKVTAKEETGEGAYIFRLEPADDTPVTIAKPGQFVSVRVRLEDGLRQPRQYSLSESIYSPTERVFTVKLDEGGEVSPFLHRNVNVGDIVELSNPYGDIILEEEETRPLIIATAGIGCTPSASILSALAERNSDREVLVLHADRHEGSWALKDQMLESIDKLPNASIKVWLEDKNGSAESLEAFEGFMNLADVQLPENANMVLCGPLPFMRAVRSAAIDAGVSAQRIQYEVFGPDLWLAA</sequence>
<keyword evidence="10" id="KW-0411">Iron-sulfur</keyword>
<evidence type="ECO:0000256" key="9">
    <source>
        <dbReference type="ARBA" id="ARBA00023004"/>
    </source>
</evidence>
<evidence type="ECO:0000256" key="12">
    <source>
        <dbReference type="ARBA" id="ARBA00048649"/>
    </source>
</evidence>
<dbReference type="FunFam" id="1.10.490.10:FF:000003">
    <property type="entry name" value="Flavohemoprotein"/>
    <property type="match status" value="1"/>
</dbReference>
<dbReference type="Pfam" id="PF00175">
    <property type="entry name" value="NAD_binding_1"/>
    <property type="match status" value="1"/>
</dbReference>
<dbReference type="GO" id="GO:0008941">
    <property type="term" value="F:nitric oxide dioxygenase NAD(P)H activity"/>
    <property type="evidence" value="ECO:0007669"/>
    <property type="project" value="UniProtKB-EC"/>
</dbReference>
<dbReference type="Gene3D" id="1.10.490.10">
    <property type="entry name" value="Globins"/>
    <property type="match status" value="1"/>
</dbReference>
<keyword evidence="4 14" id="KW-0349">Heme</keyword>
<dbReference type="PANTHER" id="PTHR43396:SF3">
    <property type="entry name" value="FLAVOHEMOPROTEIN"/>
    <property type="match status" value="1"/>
</dbReference>
<dbReference type="EC" id="1.14.12.17" evidence="3"/>
<dbReference type="SUPFAM" id="SSF63380">
    <property type="entry name" value="Riboflavin synthase domain-like"/>
    <property type="match status" value="1"/>
</dbReference>
<evidence type="ECO:0000259" key="15">
    <source>
        <dbReference type="PROSITE" id="PS01033"/>
    </source>
</evidence>
<dbReference type="AlphaFoldDB" id="A0A7W9DBV0"/>
<comment type="caution">
    <text evidence="17">The sequence shown here is derived from an EMBL/GenBank/DDBJ whole genome shotgun (WGS) entry which is preliminary data.</text>
</comment>
<dbReference type="GO" id="GO:0005344">
    <property type="term" value="F:oxygen carrier activity"/>
    <property type="evidence" value="ECO:0007669"/>
    <property type="project" value="UniProtKB-KW"/>
</dbReference>
<dbReference type="GO" id="GO:0019825">
    <property type="term" value="F:oxygen binding"/>
    <property type="evidence" value="ECO:0007669"/>
    <property type="project" value="InterPro"/>
</dbReference>
<keyword evidence="14" id="KW-0813">Transport</keyword>
<dbReference type="PROSITE" id="PS51384">
    <property type="entry name" value="FAD_FR"/>
    <property type="match status" value="1"/>
</dbReference>
<keyword evidence="17" id="KW-0560">Oxidoreductase</keyword>
<dbReference type="InterPro" id="IPR017927">
    <property type="entry name" value="FAD-bd_FR_type"/>
</dbReference>
<dbReference type="InterPro" id="IPR017938">
    <property type="entry name" value="Riboflavin_synthase-like_b-brl"/>
</dbReference>
<dbReference type="CDD" id="cd14782">
    <property type="entry name" value="FHb-globin_2"/>
    <property type="match status" value="1"/>
</dbReference>
<evidence type="ECO:0000256" key="10">
    <source>
        <dbReference type="ARBA" id="ARBA00023014"/>
    </source>
</evidence>
<evidence type="ECO:0000259" key="16">
    <source>
        <dbReference type="PROSITE" id="PS51384"/>
    </source>
</evidence>
<dbReference type="CDD" id="cd06184">
    <property type="entry name" value="flavohem_like_fad_nad_binding"/>
    <property type="match status" value="1"/>
</dbReference>
<accession>A0A7W9DBV0</accession>
<dbReference type="Proteomes" id="UP000523863">
    <property type="component" value="Unassembled WGS sequence"/>
</dbReference>
<dbReference type="EMBL" id="JACHBL010000001">
    <property type="protein sequence ID" value="MBB5598491.1"/>
    <property type="molecule type" value="Genomic_DNA"/>
</dbReference>
<comment type="similarity">
    <text evidence="14">Belongs to the globin family.</text>
</comment>
<evidence type="ECO:0000256" key="3">
    <source>
        <dbReference type="ARBA" id="ARBA00012229"/>
    </source>
</evidence>
<keyword evidence="7" id="KW-0479">Metal-binding</keyword>
<keyword evidence="11" id="KW-0520">NAD</keyword>
<evidence type="ECO:0000313" key="18">
    <source>
        <dbReference type="Proteomes" id="UP000523863"/>
    </source>
</evidence>
<keyword evidence="8" id="KW-0521">NADP</keyword>
<dbReference type="GO" id="GO:0046872">
    <property type="term" value="F:metal ion binding"/>
    <property type="evidence" value="ECO:0007669"/>
    <property type="project" value="UniProtKB-KW"/>
</dbReference>
<dbReference type="SUPFAM" id="SSF46458">
    <property type="entry name" value="Globin-like"/>
    <property type="match status" value="1"/>
</dbReference>
<dbReference type="Pfam" id="PF00042">
    <property type="entry name" value="Globin"/>
    <property type="match status" value="1"/>
</dbReference>
<keyword evidence="6" id="KW-0001">2Fe-2S</keyword>
<reference evidence="17 18" key="1">
    <citation type="submission" date="2020-08" db="EMBL/GenBank/DDBJ databases">
        <title>Sequencing the genomes of 1000 actinobacteria strains.</title>
        <authorList>
            <person name="Klenk H.-P."/>
        </authorList>
    </citation>
    <scope>NUCLEOTIDE SEQUENCE [LARGE SCALE GENOMIC DNA]</scope>
    <source>
        <strain evidence="17 18">DSM 23694</strain>
    </source>
</reference>
<comment type="cofactor">
    <cofactor evidence="1">
        <name>heme b</name>
        <dbReference type="ChEBI" id="CHEBI:60344"/>
    </cofactor>
</comment>
<evidence type="ECO:0000256" key="14">
    <source>
        <dbReference type="RuleBase" id="RU000356"/>
    </source>
</evidence>
<evidence type="ECO:0000256" key="11">
    <source>
        <dbReference type="ARBA" id="ARBA00023027"/>
    </source>
</evidence>
<evidence type="ECO:0000256" key="2">
    <source>
        <dbReference type="ARBA" id="ARBA00006401"/>
    </source>
</evidence>
<dbReference type="GO" id="GO:0071500">
    <property type="term" value="P:cellular response to nitrosative stress"/>
    <property type="evidence" value="ECO:0007669"/>
    <property type="project" value="TreeGrafter"/>
</dbReference>
<dbReference type="GO" id="GO:0071949">
    <property type="term" value="F:FAD binding"/>
    <property type="evidence" value="ECO:0007669"/>
    <property type="project" value="TreeGrafter"/>
</dbReference>